<gene>
    <name evidence="3" type="ORF">KGM_205839</name>
</gene>
<dbReference type="KEGG" id="dpl:KGM_205839"/>
<dbReference type="PANTHER" id="PTHR43157">
    <property type="entry name" value="PHOSPHATIDYLINOSITOL-GLYCAN BIOSYNTHESIS CLASS F PROTEIN-RELATED"/>
    <property type="match status" value="1"/>
</dbReference>
<reference evidence="3 4" key="1">
    <citation type="journal article" date="2011" name="Cell">
        <title>The monarch butterfly genome yields insights into long-distance migration.</title>
        <authorList>
            <person name="Zhan S."/>
            <person name="Merlin C."/>
            <person name="Boore J.L."/>
            <person name="Reppert S.M."/>
        </authorList>
    </citation>
    <scope>NUCLEOTIDE SEQUENCE [LARGE SCALE GENOMIC DNA]</scope>
    <source>
        <strain evidence="3">F-2</strain>
    </source>
</reference>
<dbReference type="EMBL" id="AGBW02013082">
    <property type="protein sequence ID" value="OWR43998.1"/>
    <property type="molecule type" value="Genomic_DNA"/>
</dbReference>
<dbReference type="PANTHER" id="PTHR43157:SF31">
    <property type="entry name" value="PHOSPHATIDYLINOSITOL-GLYCAN BIOSYNTHESIS CLASS F PROTEIN"/>
    <property type="match status" value="1"/>
</dbReference>
<evidence type="ECO:0000256" key="2">
    <source>
        <dbReference type="SAM" id="SignalP"/>
    </source>
</evidence>
<name>A0A212ER81_DANPL</name>
<comment type="caution">
    <text evidence="3">The sequence shown here is derived from an EMBL/GenBank/DDBJ whole genome shotgun (WGS) entry which is preliminary data.</text>
</comment>
<keyword evidence="2" id="KW-0732">Signal</keyword>
<dbReference type="Pfam" id="PF00106">
    <property type="entry name" value="adh_short"/>
    <property type="match status" value="1"/>
</dbReference>
<dbReference type="eggNOG" id="KOG1208">
    <property type="taxonomic scope" value="Eukaryota"/>
</dbReference>
<dbReference type="InterPro" id="IPR002347">
    <property type="entry name" value="SDR_fam"/>
</dbReference>
<protein>
    <submittedName>
        <fullName evidence="3">RDH13</fullName>
    </submittedName>
</protein>
<accession>A0A212ER81</accession>
<feature type="chain" id="PRO_5013210862" evidence="2">
    <location>
        <begin position="28"/>
        <end position="190"/>
    </location>
</feature>
<dbReference type="Gene3D" id="3.40.50.720">
    <property type="entry name" value="NAD(P)-binding Rossmann-like Domain"/>
    <property type="match status" value="1"/>
</dbReference>
<dbReference type="InterPro" id="IPR036291">
    <property type="entry name" value="NAD(P)-bd_dom_sf"/>
</dbReference>
<keyword evidence="4" id="KW-1185">Reference proteome</keyword>
<keyword evidence="1" id="KW-0560">Oxidoreductase</keyword>
<proteinExistence type="predicted"/>
<dbReference type="Proteomes" id="UP000007151">
    <property type="component" value="Unassembled WGS sequence"/>
</dbReference>
<evidence type="ECO:0000313" key="4">
    <source>
        <dbReference type="Proteomes" id="UP000007151"/>
    </source>
</evidence>
<dbReference type="STRING" id="278856.A0A212ER81"/>
<dbReference type="GO" id="GO:0016491">
    <property type="term" value="F:oxidoreductase activity"/>
    <property type="evidence" value="ECO:0007669"/>
    <property type="project" value="UniProtKB-KW"/>
</dbReference>
<dbReference type="SUPFAM" id="SSF51735">
    <property type="entry name" value="NAD(P)-binding Rossmann-fold domains"/>
    <property type="match status" value="1"/>
</dbReference>
<sequence>MNFIMQVNYYGHFLLTLLLLPLLKKSGTKLEASRIINMSSITRFIASFDIDNYNRTGYWSLLRIYSNSKLSLVLFSHELTKKLIGQHVIVNCADPGFVSTKIYESYINFVGKIVRVLINVICKNTWEGAQTPIHMAVDQEAGKVSGQIFSNCKMNSSSMWNDVDKLSGMLWKQSAKLVSIDEKDISKINS</sequence>
<dbReference type="AlphaFoldDB" id="A0A212ER81"/>
<evidence type="ECO:0000313" key="3">
    <source>
        <dbReference type="EMBL" id="OWR43998.1"/>
    </source>
</evidence>
<dbReference type="InParanoid" id="A0A212ER81"/>
<organism evidence="3 4">
    <name type="scientific">Danaus plexippus plexippus</name>
    <dbReference type="NCBI Taxonomy" id="278856"/>
    <lineage>
        <taxon>Eukaryota</taxon>
        <taxon>Metazoa</taxon>
        <taxon>Ecdysozoa</taxon>
        <taxon>Arthropoda</taxon>
        <taxon>Hexapoda</taxon>
        <taxon>Insecta</taxon>
        <taxon>Pterygota</taxon>
        <taxon>Neoptera</taxon>
        <taxon>Endopterygota</taxon>
        <taxon>Lepidoptera</taxon>
        <taxon>Glossata</taxon>
        <taxon>Ditrysia</taxon>
        <taxon>Papilionoidea</taxon>
        <taxon>Nymphalidae</taxon>
        <taxon>Danainae</taxon>
        <taxon>Danaini</taxon>
        <taxon>Danaina</taxon>
        <taxon>Danaus</taxon>
        <taxon>Danaus</taxon>
    </lineage>
</organism>
<feature type="signal peptide" evidence="2">
    <location>
        <begin position="1"/>
        <end position="27"/>
    </location>
</feature>
<evidence type="ECO:0000256" key="1">
    <source>
        <dbReference type="ARBA" id="ARBA00023002"/>
    </source>
</evidence>